<keyword evidence="1" id="KW-1185">Reference proteome</keyword>
<organism evidence="1 2">
    <name type="scientific">Haemonchus contortus</name>
    <name type="common">Barber pole worm</name>
    <dbReference type="NCBI Taxonomy" id="6289"/>
    <lineage>
        <taxon>Eukaryota</taxon>
        <taxon>Metazoa</taxon>
        <taxon>Ecdysozoa</taxon>
        <taxon>Nematoda</taxon>
        <taxon>Chromadorea</taxon>
        <taxon>Rhabditida</taxon>
        <taxon>Rhabditina</taxon>
        <taxon>Rhabditomorpha</taxon>
        <taxon>Strongyloidea</taxon>
        <taxon>Trichostrongylidae</taxon>
        <taxon>Haemonchus</taxon>
    </lineage>
</organism>
<reference evidence="2" key="1">
    <citation type="submission" date="2020-12" db="UniProtKB">
        <authorList>
            <consortium name="WormBaseParasite"/>
        </authorList>
    </citation>
    <scope>IDENTIFICATION</scope>
    <source>
        <strain evidence="2">MHco3</strain>
    </source>
</reference>
<name>A0A7I5EEG3_HAECO</name>
<dbReference type="OrthoDB" id="5866377at2759"/>
<protein>
    <submittedName>
        <fullName evidence="2">Resolvase/invertase-type recombinase catalytic domain-containing protein</fullName>
    </submittedName>
</protein>
<accession>A0A7I5EEG3</accession>
<dbReference type="Proteomes" id="UP000025227">
    <property type="component" value="Unplaced"/>
</dbReference>
<dbReference type="WBParaSite" id="HCON_00178100-00001">
    <property type="protein sequence ID" value="HCON_00178100-00001"/>
    <property type="gene ID" value="HCON_00178100"/>
</dbReference>
<evidence type="ECO:0000313" key="1">
    <source>
        <dbReference type="Proteomes" id="UP000025227"/>
    </source>
</evidence>
<dbReference type="AlphaFoldDB" id="A0A7I5EEG3"/>
<sequence>MLNRVHNRILIVVPIVLKRMACMSGGSRARVFFYDKFSAIKTKLDRLFTDDLGAVVLNLPPEEPHKVTAWLALMSAIDLWTDCGTTVNLVNGPRTPNVVSW</sequence>
<proteinExistence type="predicted"/>
<evidence type="ECO:0000313" key="2">
    <source>
        <dbReference type="WBParaSite" id="HCON_00178100-00001"/>
    </source>
</evidence>